<accession>A0A2S5IW60</accession>
<protein>
    <submittedName>
        <fullName evidence="3">Anti-sigma factor</fullName>
    </submittedName>
</protein>
<dbReference type="EMBL" id="PRKW01000005">
    <property type="protein sequence ID" value="PPB48771.1"/>
    <property type="molecule type" value="Genomic_DNA"/>
</dbReference>
<comment type="caution">
    <text evidence="3">The sequence shown here is derived from an EMBL/GenBank/DDBJ whole genome shotgun (WGS) entry which is preliminary data.</text>
</comment>
<evidence type="ECO:0000313" key="4">
    <source>
        <dbReference type="Proteomes" id="UP000239297"/>
    </source>
</evidence>
<evidence type="ECO:0000313" key="3">
    <source>
        <dbReference type="EMBL" id="PPB48771.1"/>
    </source>
</evidence>
<sequence length="252" mass="26298">MQHLDPDAVGLAALGESLDSWSQTHLEQCGACAADVDGLRDVVAVAKADGGVAVLERPDPAVWEAVRAELGLSADLSADGAESRGEPPTNVRSLAAVREQRGRRRRQVPTRWLAVAAGVGILVGAGALWGWETLRAGDGGVVLAQAELDPLPGFSGSGEATILRADNGTRSLDVDLTGATPEGFRQVWLIAPDLKEMYSVGLLETEHGSFAVPEDIDLAKYPIVDISDEPFDGDPSHSSVSMVRGTIGAVGS</sequence>
<keyword evidence="1" id="KW-0472">Membrane</keyword>
<dbReference type="OrthoDB" id="4328740at2"/>
<evidence type="ECO:0000256" key="1">
    <source>
        <dbReference type="SAM" id="Phobius"/>
    </source>
</evidence>
<feature type="domain" description="Anti-sigma K factor RskA C-terminal" evidence="2">
    <location>
        <begin position="115"/>
        <end position="236"/>
    </location>
</feature>
<name>A0A2S5IW60_9MICC</name>
<keyword evidence="1" id="KW-0812">Transmembrane</keyword>
<gene>
    <name evidence="3" type="ORF">C4K88_13740</name>
</gene>
<keyword evidence="1" id="KW-1133">Transmembrane helix</keyword>
<keyword evidence="4" id="KW-1185">Reference proteome</keyword>
<evidence type="ECO:0000259" key="2">
    <source>
        <dbReference type="Pfam" id="PF10099"/>
    </source>
</evidence>
<organism evidence="3 4">
    <name type="scientific">Arthrobacter pityocampae</name>
    <dbReference type="NCBI Taxonomy" id="547334"/>
    <lineage>
        <taxon>Bacteria</taxon>
        <taxon>Bacillati</taxon>
        <taxon>Actinomycetota</taxon>
        <taxon>Actinomycetes</taxon>
        <taxon>Micrococcales</taxon>
        <taxon>Micrococcaceae</taxon>
        <taxon>Arthrobacter</taxon>
    </lineage>
</organism>
<dbReference type="GO" id="GO:0005886">
    <property type="term" value="C:plasma membrane"/>
    <property type="evidence" value="ECO:0007669"/>
    <property type="project" value="InterPro"/>
</dbReference>
<dbReference type="Proteomes" id="UP000239297">
    <property type="component" value="Unassembled WGS sequence"/>
</dbReference>
<proteinExistence type="predicted"/>
<feature type="transmembrane region" description="Helical" evidence="1">
    <location>
        <begin position="112"/>
        <end position="131"/>
    </location>
</feature>
<dbReference type="AlphaFoldDB" id="A0A2S5IW60"/>
<dbReference type="Pfam" id="PF10099">
    <property type="entry name" value="RskA_C"/>
    <property type="match status" value="1"/>
</dbReference>
<reference evidence="3 4" key="1">
    <citation type="journal article" date="2014" name="Int. J. Syst. Evol. Microbiol.">
        <title>Arthrobacter pityocampae sp. nov., isolated from Thaumetopoea pityocampa (Lep., Thaumetopoeidae).</title>
        <authorList>
            <person name="Ince I.A."/>
            <person name="Demirbag Z."/>
            <person name="Kati H."/>
        </authorList>
    </citation>
    <scope>NUCLEOTIDE SEQUENCE [LARGE SCALE GENOMIC DNA]</scope>
    <source>
        <strain evidence="3 4">Tp2</strain>
    </source>
</reference>
<dbReference type="InterPro" id="IPR018764">
    <property type="entry name" value="RskA_C"/>
</dbReference>